<gene>
    <name evidence="3" type="ORF">U6N30_19980</name>
</gene>
<name>A0ABZ1B8Z0_9ACTN</name>
<dbReference type="Proteomes" id="UP001324287">
    <property type="component" value="Chromosome"/>
</dbReference>
<reference evidence="3 4" key="1">
    <citation type="submission" date="2023-12" db="EMBL/GenBank/DDBJ databases">
        <title>Blastococcus brunescens sp. nov., an actonobacterium isolated from sandstone collected in sahara desert.</title>
        <authorList>
            <person name="Gtari M."/>
            <person name="Ghodhbane F."/>
        </authorList>
    </citation>
    <scope>NUCLEOTIDE SEQUENCE [LARGE SCALE GENOMIC DNA]</scope>
    <source>
        <strain evidence="3 4">BMG 8361</strain>
    </source>
</reference>
<protein>
    <recommendedName>
        <fullName evidence="5">Major facilitator superfamily (MFS) profile domain-containing protein</fullName>
    </recommendedName>
</protein>
<dbReference type="RefSeq" id="WP_324278595.1">
    <property type="nucleotide sequence ID" value="NZ_CP141261.1"/>
</dbReference>
<accession>A0ABZ1B8Z0</accession>
<organism evidence="3 4">
    <name type="scientific">Blastococcus brunescens</name>
    <dbReference type="NCBI Taxonomy" id="1564165"/>
    <lineage>
        <taxon>Bacteria</taxon>
        <taxon>Bacillati</taxon>
        <taxon>Actinomycetota</taxon>
        <taxon>Actinomycetes</taxon>
        <taxon>Geodermatophilales</taxon>
        <taxon>Geodermatophilaceae</taxon>
        <taxon>Blastococcus</taxon>
    </lineage>
</organism>
<feature type="region of interest" description="Disordered" evidence="1">
    <location>
        <begin position="80"/>
        <end position="127"/>
    </location>
</feature>
<feature type="transmembrane region" description="Helical" evidence="2">
    <location>
        <begin position="12"/>
        <end position="35"/>
    </location>
</feature>
<evidence type="ECO:0000256" key="1">
    <source>
        <dbReference type="SAM" id="MobiDB-lite"/>
    </source>
</evidence>
<feature type="transmembrane region" description="Helical" evidence="2">
    <location>
        <begin position="41"/>
        <end position="62"/>
    </location>
</feature>
<evidence type="ECO:0000313" key="4">
    <source>
        <dbReference type="Proteomes" id="UP001324287"/>
    </source>
</evidence>
<evidence type="ECO:0008006" key="5">
    <source>
        <dbReference type="Google" id="ProtNLM"/>
    </source>
</evidence>
<keyword evidence="2" id="KW-1133">Transmembrane helix</keyword>
<sequence length="127" mass="13926">MSDRRGRETARATLRALTVSVIGVFPAFLVGALAVQIRAELGIGLAFFGFATATLFAVSGLLGRSGGRLVQRLGHRRGRSWRQHWPRCPSPRWPRRSRPACSWPRSPSAVSPTPWHSRRPTSDSPGG</sequence>
<keyword evidence="2" id="KW-0472">Membrane</keyword>
<feature type="compositionally biased region" description="Low complexity" evidence="1">
    <location>
        <begin position="99"/>
        <end position="109"/>
    </location>
</feature>
<dbReference type="EMBL" id="CP141261">
    <property type="protein sequence ID" value="WRL67288.1"/>
    <property type="molecule type" value="Genomic_DNA"/>
</dbReference>
<evidence type="ECO:0000313" key="3">
    <source>
        <dbReference type="EMBL" id="WRL67288.1"/>
    </source>
</evidence>
<proteinExistence type="predicted"/>
<dbReference type="SUPFAM" id="SSF103473">
    <property type="entry name" value="MFS general substrate transporter"/>
    <property type="match status" value="1"/>
</dbReference>
<keyword evidence="2" id="KW-0812">Transmembrane</keyword>
<dbReference type="InterPro" id="IPR036259">
    <property type="entry name" value="MFS_trans_sf"/>
</dbReference>
<evidence type="ECO:0000256" key="2">
    <source>
        <dbReference type="SAM" id="Phobius"/>
    </source>
</evidence>
<keyword evidence="4" id="KW-1185">Reference proteome</keyword>